<evidence type="ECO:0000256" key="6">
    <source>
        <dbReference type="ARBA" id="ARBA00022967"/>
    </source>
</evidence>
<evidence type="ECO:0000256" key="7">
    <source>
        <dbReference type="ARBA" id="ARBA00022989"/>
    </source>
</evidence>
<evidence type="ECO:0000256" key="10">
    <source>
        <dbReference type="ARBA" id="ARBA00049338"/>
    </source>
</evidence>
<dbReference type="InterPro" id="IPR051014">
    <property type="entry name" value="Cation_Transport_ATPase_IB"/>
</dbReference>
<evidence type="ECO:0000256" key="9">
    <source>
        <dbReference type="ARBA" id="ARBA00039103"/>
    </source>
</evidence>
<evidence type="ECO:0000256" key="1">
    <source>
        <dbReference type="ARBA" id="ARBA00004141"/>
    </source>
</evidence>
<dbReference type="GO" id="GO:0005524">
    <property type="term" value="F:ATP binding"/>
    <property type="evidence" value="ECO:0007669"/>
    <property type="project" value="UniProtKB-UniRule"/>
</dbReference>
<keyword evidence="11" id="KW-0067">ATP-binding</keyword>
<evidence type="ECO:0000259" key="12">
    <source>
        <dbReference type="Pfam" id="PF00122"/>
    </source>
</evidence>
<sequence length="599" mass="64725">MSDQKKLYITILIGVIALILQFVFHQELAAQIIVTVISSIIAFSMLIEMIQTLRQGNFGVDILAITAIISTLIVGEYWASLVVLIMLTGGESLENYAGKKANQELQSLLDQTPEIAHVIEEEELVDYPLEKIKIGQTIVVKPNEMIPIDGELLDEVATINEASLTGESIPVEKKQGENLMSGAINGDVSLHLKVTHLAVDSHYQRLVQLVQQSSETPASFVRMADRYAIPFTLLAYLLGGIAWYLSKDPIRFAQVMVVASPCPLILAAPIAFVAGMSRESRYGIVVKNGTAIEKLASLKNIAFDKTGTITSGILKVENITHTDAISTIDFLQIVASLEQNSTHILARSIVQEAKNQQIEFLPIDAISEIKGQGIKGSVKNHTYMIGKSSLIQRGLPRDLTNKTSVFVAQNGQYLGHFTFTDTLRPEAKQTIQQLRNLGIKHLIMVTGDKKLAAQKVAKAVGIDTEDVFAECLPEEKISHIQETIANHGLTAMVGDGINDAPALATASVGIAMGAHGATAASETAEVVILKDDFSKVAQSITIAKDTVKIAQQSVLIGIAVCVVLMFIASFGLIPAFIGAMFQEVVDVIAIVSALRAHND</sequence>
<dbReference type="GO" id="GO:0046872">
    <property type="term" value="F:metal ion binding"/>
    <property type="evidence" value="ECO:0007669"/>
    <property type="project" value="UniProtKB-KW"/>
</dbReference>
<keyword evidence="4 11" id="KW-0812">Transmembrane</keyword>
<comment type="similarity">
    <text evidence="2 11">Belongs to the cation transport ATPase (P-type) (TC 3.A.3) family. Type IB subfamily.</text>
</comment>
<dbReference type="NCBIfam" id="TIGR01494">
    <property type="entry name" value="ATPase_P-type"/>
    <property type="match status" value="1"/>
</dbReference>
<dbReference type="InterPro" id="IPR036412">
    <property type="entry name" value="HAD-like_sf"/>
</dbReference>
<evidence type="ECO:0000256" key="5">
    <source>
        <dbReference type="ARBA" id="ARBA00022723"/>
    </source>
</evidence>
<evidence type="ECO:0000256" key="2">
    <source>
        <dbReference type="ARBA" id="ARBA00006024"/>
    </source>
</evidence>
<dbReference type="Gene3D" id="3.40.1110.10">
    <property type="entry name" value="Calcium-transporting ATPase, cytoplasmic domain N"/>
    <property type="match status" value="1"/>
</dbReference>
<comment type="subcellular location">
    <subcellularLocation>
        <location evidence="11">Cell membrane</location>
    </subcellularLocation>
    <subcellularLocation>
        <location evidence="1">Membrane</location>
        <topology evidence="1">Multi-pass membrane protein</topology>
    </subcellularLocation>
</comment>
<evidence type="ECO:0000313" key="14">
    <source>
        <dbReference type="Proteomes" id="UP000196074"/>
    </source>
</evidence>
<dbReference type="InterPro" id="IPR023298">
    <property type="entry name" value="ATPase_P-typ_TM_dom_sf"/>
</dbReference>
<dbReference type="Proteomes" id="UP000196074">
    <property type="component" value="Unassembled WGS sequence"/>
</dbReference>
<dbReference type="PANTHER" id="PTHR48085">
    <property type="entry name" value="CADMIUM/ZINC-TRANSPORTING ATPASE HMA2-RELATED"/>
    <property type="match status" value="1"/>
</dbReference>
<comment type="catalytic activity">
    <reaction evidence="10">
        <text>Cd(2+)(in) + ATP + H2O = Cd(2+)(out) + ADP + phosphate + H(+)</text>
        <dbReference type="Rhea" id="RHEA:12132"/>
        <dbReference type="ChEBI" id="CHEBI:15377"/>
        <dbReference type="ChEBI" id="CHEBI:15378"/>
        <dbReference type="ChEBI" id="CHEBI:30616"/>
        <dbReference type="ChEBI" id="CHEBI:43474"/>
        <dbReference type="ChEBI" id="CHEBI:48775"/>
        <dbReference type="ChEBI" id="CHEBI:456216"/>
        <dbReference type="EC" id="7.2.2.21"/>
    </reaction>
</comment>
<dbReference type="GO" id="GO:0008551">
    <property type="term" value="F:P-type cadmium transporter activity"/>
    <property type="evidence" value="ECO:0007669"/>
    <property type="project" value="UniProtKB-EC"/>
</dbReference>
<dbReference type="InterPro" id="IPR023299">
    <property type="entry name" value="ATPase_P-typ_cyto_dom_N"/>
</dbReference>
<dbReference type="SFLD" id="SFLDS00003">
    <property type="entry name" value="Haloacid_Dehalogenase"/>
    <property type="match status" value="1"/>
</dbReference>
<gene>
    <name evidence="13" type="ORF">B5E88_09150</name>
</gene>
<dbReference type="InterPro" id="IPR027256">
    <property type="entry name" value="P-typ_ATPase_IB"/>
</dbReference>
<dbReference type="Gene3D" id="3.40.50.1000">
    <property type="entry name" value="HAD superfamily/HAD-like"/>
    <property type="match status" value="1"/>
</dbReference>
<evidence type="ECO:0000256" key="4">
    <source>
        <dbReference type="ARBA" id="ARBA00022692"/>
    </source>
</evidence>
<evidence type="ECO:0000256" key="11">
    <source>
        <dbReference type="RuleBase" id="RU362081"/>
    </source>
</evidence>
<dbReference type="EC" id="7.2.2.21" evidence="9"/>
<keyword evidence="8 11" id="KW-0472">Membrane</keyword>
<feature type="domain" description="P-type ATPase A" evidence="12">
    <location>
        <begin position="112"/>
        <end position="211"/>
    </location>
</feature>
<dbReference type="AlphaFoldDB" id="A0A1Y4QXA2"/>
<dbReference type="Pfam" id="PF00122">
    <property type="entry name" value="E1-E2_ATPase"/>
    <property type="match status" value="1"/>
</dbReference>
<dbReference type="InterPro" id="IPR059000">
    <property type="entry name" value="ATPase_P-type_domA"/>
</dbReference>
<dbReference type="InterPro" id="IPR018303">
    <property type="entry name" value="ATPase_P-typ_P_site"/>
</dbReference>
<proteinExistence type="inferred from homology"/>
<feature type="transmembrane region" description="Helical" evidence="11">
    <location>
        <begin position="6"/>
        <end position="25"/>
    </location>
</feature>
<dbReference type="RefSeq" id="WP_087215590.1">
    <property type="nucleotide sequence ID" value="NZ_JBECZD010000011.1"/>
</dbReference>
<feature type="transmembrane region" description="Helical" evidence="11">
    <location>
        <begin position="252"/>
        <end position="274"/>
    </location>
</feature>
<dbReference type="InterPro" id="IPR044492">
    <property type="entry name" value="P_typ_ATPase_HD_dom"/>
</dbReference>
<dbReference type="GO" id="GO:0005886">
    <property type="term" value="C:plasma membrane"/>
    <property type="evidence" value="ECO:0007669"/>
    <property type="project" value="UniProtKB-SubCell"/>
</dbReference>
<comment type="caution">
    <text evidence="13">The sequence shown here is derived from an EMBL/GenBank/DDBJ whole genome shotgun (WGS) entry which is preliminary data.</text>
</comment>
<dbReference type="NCBIfam" id="TIGR01512">
    <property type="entry name" value="ATPase-IB2_Cd"/>
    <property type="match status" value="1"/>
</dbReference>
<evidence type="ECO:0000256" key="8">
    <source>
        <dbReference type="ARBA" id="ARBA00023136"/>
    </source>
</evidence>
<dbReference type="SFLD" id="SFLDG00002">
    <property type="entry name" value="C1.7:_P-type_atpase_like"/>
    <property type="match status" value="1"/>
</dbReference>
<dbReference type="InterPro" id="IPR023214">
    <property type="entry name" value="HAD_sf"/>
</dbReference>
<accession>A0A1Y4QXA2</accession>
<dbReference type="PRINTS" id="PR00120">
    <property type="entry name" value="HATPASE"/>
</dbReference>
<keyword evidence="11" id="KW-0547">Nucleotide-binding</keyword>
<dbReference type="SFLD" id="SFLDF00027">
    <property type="entry name" value="p-type_atpase"/>
    <property type="match status" value="1"/>
</dbReference>
<feature type="transmembrane region" description="Helical" evidence="11">
    <location>
        <begin position="32"/>
        <end position="50"/>
    </location>
</feature>
<dbReference type="Pfam" id="PF00702">
    <property type="entry name" value="Hydrolase"/>
    <property type="match status" value="1"/>
</dbReference>
<dbReference type="PROSITE" id="PS00154">
    <property type="entry name" value="ATPASE_E1_E2"/>
    <property type="match status" value="1"/>
</dbReference>
<keyword evidence="6" id="KW-1278">Translocase</keyword>
<dbReference type="SUPFAM" id="SSF81653">
    <property type="entry name" value="Calcium ATPase, transduction domain A"/>
    <property type="match status" value="1"/>
</dbReference>
<organism evidence="13 14">
    <name type="scientific">Enterococcus cecorum</name>
    <dbReference type="NCBI Taxonomy" id="44008"/>
    <lineage>
        <taxon>Bacteria</taxon>
        <taxon>Bacillati</taxon>
        <taxon>Bacillota</taxon>
        <taxon>Bacilli</taxon>
        <taxon>Lactobacillales</taxon>
        <taxon>Enterococcaceae</taxon>
        <taxon>Enterococcus</taxon>
    </lineage>
</organism>
<dbReference type="InterPro" id="IPR008250">
    <property type="entry name" value="ATPase_P-typ_transduc_dom_A_sf"/>
</dbReference>
<dbReference type="CDD" id="cd07544">
    <property type="entry name" value="P-type_ATPase_HM"/>
    <property type="match status" value="1"/>
</dbReference>
<dbReference type="EMBL" id="NFLC01000018">
    <property type="protein sequence ID" value="OUQ09700.1"/>
    <property type="molecule type" value="Genomic_DNA"/>
</dbReference>
<dbReference type="Gene3D" id="2.70.150.10">
    <property type="entry name" value="Calcium-transporting ATPase, cytoplasmic transduction domain A"/>
    <property type="match status" value="1"/>
</dbReference>
<dbReference type="SUPFAM" id="SSF56784">
    <property type="entry name" value="HAD-like"/>
    <property type="match status" value="1"/>
</dbReference>
<protein>
    <recommendedName>
        <fullName evidence="9">Cd(2+)-exporting ATPase</fullName>
        <ecNumber evidence="9">7.2.2.21</ecNumber>
    </recommendedName>
</protein>
<feature type="transmembrane region" description="Helical" evidence="11">
    <location>
        <begin position="227"/>
        <end position="246"/>
    </location>
</feature>
<dbReference type="NCBIfam" id="TIGR01525">
    <property type="entry name" value="ATPase-IB_hvy"/>
    <property type="match status" value="1"/>
</dbReference>
<dbReference type="SUPFAM" id="SSF81665">
    <property type="entry name" value="Calcium ATPase, transmembrane domain M"/>
    <property type="match status" value="1"/>
</dbReference>
<keyword evidence="3" id="KW-0104">Cadmium</keyword>
<keyword evidence="5 11" id="KW-0479">Metal-binding</keyword>
<dbReference type="PANTHER" id="PTHR48085:SF5">
    <property type="entry name" value="CADMIUM_ZINC-TRANSPORTING ATPASE HMA4-RELATED"/>
    <property type="match status" value="1"/>
</dbReference>
<dbReference type="InterPro" id="IPR001757">
    <property type="entry name" value="P_typ_ATPase"/>
</dbReference>
<evidence type="ECO:0000256" key="3">
    <source>
        <dbReference type="ARBA" id="ARBA00022539"/>
    </source>
</evidence>
<dbReference type="GO" id="GO:0016887">
    <property type="term" value="F:ATP hydrolysis activity"/>
    <property type="evidence" value="ECO:0007669"/>
    <property type="project" value="InterPro"/>
</dbReference>
<keyword evidence="7 11" id="KW-1133">Transmembrane helix</keyword>
<feature type="transmembrane region" description="Helical" evidence="11">
    <location>
        <begin position="554"/>
        <end position="577"/>
    </location>
</feature>
<dbReference type="PRINTS" id="PR00119">
    <property type="entry name" value="CATATPASE"/>
</dbReference>
<keyword evidence="11" id="KW-1003">Cell membrane</keyword>
<reference evidence="14" key="1">
    <citation type="submission" date="2017-04" db="EMBL/GenBank/DDBJ databases">
        <title>Function of individual gut microbiota members based on whole genome sequencing of pure cultures obtained from chicken caecum.</title>
        <authorList>
            <person name="Medvecky M."/>
            <person name="Cejkova D."/>
            <person name="Polansky O."/>
            <person name="Karasova D."/>
            <person name="Kubasova T."/>
            <person name="Cizek A."/>
            <person name="Rychlik I."/>
        </authorList>
    </citation>
    <scope>NUCLEOTIDE SEQUENCE [LARGE SCALE GENOMIC DNA]</scope>
    <source>
        <strain evidence="14">An144</strain>
    </source>
</reference>
<evidence type="ECO:0000313" key="13">
    <source>
        <dbReference type="EMBL" id="OUQ09700.1"/>
    </source>
</evidence>
<name>A0A1Y4QXA2_9ENTE</name>